<comment type="caution">
    <text evidence="1">The sequence shown here is derived from an EMBL/GenBank/DDBJ whole genome shotgun (WGS) entry which is preliminary data.</text>
</comment>
<dbReference type="Gene3D" id="3.40.50.10600">
    <property type="entry name" value="SpoIIaa-like domains"/>
    <property type="match status" value="1"/>
</dbReference>
<gene>
    <name evidence="1" type="ORF">GF068_35845</name>
</gene>
<dbReference type="EMBL" id="WJIE01000016">
    <property type="protein sequence ID" value="MRG97261.1"/>
    <property type="molecule type" value="Genomic_DNA"/>
</dbReference>
<dbReference type="GO" id="GO:0016740">
    <property type="term" value="F:transferase activity"/>
    <property type="evidence" value="ECO:0007669"/>
    <property type="project" value="UniProtKB-KW"/>
</dbReference>
<keyword evidence="2" id="KW-1185">Reference proteome</keyword>
<protein>
    <submittedName>
        <fullName evidence="1">Glycosyltransferase</fullName>
    </submittedName>
</protein>
<evidence type="ECO:0000313" key="2">
    <source>
        <dbReference type="Proteomes" id="UP000440224"/>
    </source>
</evidence>
<organism evidence="1 2">
    <name type="scientific">Polyangium spumosum</name>
    <dbReference type="NCBI Taxonomy" id="889282"/>
    <lineage>
        <taxon>Bacteria</taxon>
        <taxon>Pseudomonadati</taxon>
        <taxon>Myxococcota</taxon>
        <taxon>Polyangia</taxon>
        <taxon>Polyangiales</taxon>
        <taxon>Polyangiaceae</taxon>
        <taxon>Polyangium</taxon>
    </lineage>
</organism>
<proteinExistence type="predicted"/>
<sequence>MFQIKLDKLNTLIEVSLEGLVQLDEMKQFVAELRRSAITMTGPELKIFGDMRRFRPASPDVVEEIREVHEFAKSMNVRRMASVLESEVLALHMSRLARETGADKFLRRFTDEQEAREWLATGDSLRKSRRQP</sequence>
<dbReference type="AlphaFoldDB" id="A0A6N7Q8Q9"/>
<accession>A0A6N7Q8Q9</accession>
<dbReference type="Proteomes" id="UP000440224">
    <property type="component" value="Unassembled WGS sequence"/>
</dbReference>
<name>A0A6N7Q8Q9_9BACT</name>
<dbReference type="Pfam" id="PF11964">
    <property type="entry name" value="SpoIIAA-like"/>
    <property type="match status" value="1"/>
</dbReference>
<reference evidence="1 2" key="1">
    <citation type="submission" date="2019-10" db="EMBL/GenBank/DDBJ databases">
        <title>A soil myxobacterium in the family Polyangiaceae.</title>
        <authorList>
            <person name="Li Y."/>
            <person name="Wang J."/>
        </authorList>
    </citation>
    <scope>NUCLEOTIDE SEQUENCE [LARGE SCALE GENOMIC DNA]</scope>
    <source>
        <strain evidence="1 2">DSM 14734</strain>
    </source>
</reference>
<evidence type="ECO:0000313" key="1">
    <source>
        <dbReference type="EMBL" id="MRG97261.1"/>
    </source>
</evidence>
<dbReference type="SUPFAM" id="SSF52091">
    <property type="entry name" value="SpoIIaa-like"/>
    <property type="match status" value="1"/>
</dbReference>
<dbReference type="RefSeq" id="WP_153824046.1">
    <property type="nucleotide sequence ID" value="NZ_WJIE01000016.1"/>
</dbReference>
<keyword evidence="1" id="KW-0808">Transferase</keyword>
<dbReference type="InterPro" id="IPR036513">
    <property type="entry name" value="STAS_dom_sf"/>
</dbReference>
<dbReference type="InterPro" id="IPR021866">
    <property type="entry name" value="SpoIIAA-like"/>
</dbReference>
<dbReference type="OrthoDB" id="5513923at2"/>
<dbReference type="InterPro" id="IPR038396">
    <property type="entry name" value="SpoIIAA-like_sf"/>
</dbReference>